<dbReference type="AlphaFoldDB" id="A0AAD4M4N0"/>
<keyword evidence="2" id="KW-0539">Nucleus</keyword>
<dbReference type="GO" id="GO:0006351">
    <property type="term" value="P:DNA-templated transcription"/>
    <property type="evidence" value="ECO:0007669"/>
    <property type="project" value="InterPro"/>
</dbReference>
<sequence length="388" mass="42868">MIPSFSIYYPTSTSQATVTPSLVALLPSASTIRSRIATAIEETLKMRPCFNVKHFRARTEGMFTWAKEEDGRGTIGASSSSTNAKADLARSIFFPTSYPPPPVASALRQAPNLSFFASVAIGYALGVLVCKENESTNDIDAQKASTGPKNPRLEDNRTISSQKTAAWNKYSASGLFALSRQAMAAFEMAHTYDMDSVVTYLLQILYLLHDSRPRVAHFIYPLLGKVINIAHMMGLSTDPDEFPGKYNIFEAEHRRRVWWDVYYYDVFVSDAMGQAPSIQDGTFTTKLPADVDEEQFGPSSTSLPLPLPRRAGGDPTEVGFAYFIQKFLRSSSRALKGDTFATPPMTLQNHLLSALNSLNLRSRTGCQNSQERFGLTPGIPTHLHPPKF</sequence>
<dbReference type="CDD" id="cd12148">
    <property type="entry name" value="fungal_TF_MHR"/>
    <property type="match status" value="1"/>
</dbReference>
<name>A0AAD4M4N0_9AGAM</name>
<feature type="domain" description="Xylanolytic transcriptional activator regulatory" evidence="3">
    <location>
        <begin position="219"/>
        <end position="294"/>
    </location>
</feature>
<proteinExistence type="predicted"/>
<evidence type="ECO:0000256" key="1">
    <source>
        <dbReference type="ARBA" id="ARBA00004123"/>
    </source>
</evidence>
<dbReference type="InterPro" id="IPR007219">
    <property type="entry name" value="XnlR_reg_dom"/>
</dbReference>
<dbReference type="GO" id="GO:0005634">
    <property type="term" value="C:nucleus"/>
    <property type="evidence" value="ECO:0007669"/>
    <property type="project" value="UniProtKB-SubCell"/>
</dbReference>
<reference evidence="4" key="1">
    <citation type="journal article" date="2022" name="New Phytol.">
        <title>Evolutionary transition to the ectomycorrhizal habit in the genomes of a hyperdiverse lineage of mushroom-forming fungi.</title>
        <authorList>
            <person name="Looney B."/>
            <person name="Miyauchi S."/>
            <person name="Morin E."/>
            <person name="Drula E."/>
            <person name="Courty P.E."/>
            <person name="Kohler A."/>
            <person name="Kuo A."/>
            <person name="LaButti K."/>
            <person name="Pangilinan J."/>
            <person name="Lipzen A."/>
            <person name="Riley R."/>
            <person name="Andreopoulos W."/>
            <person name="He G."/>
            <person name="Johnson J."/>
            <person name="Nolan M."/>
            <person name="Tritt A."/>
            <person name="Barry K.W."/>
            <person name="Grigoriev I.V."/>
            <person name="Nagy L.G."/>
            <person name="Hibbett D."/>
            <person name="Henrissat B."/>
            <person name="Matheny P.B."/>
            <person name="Labbe J."/>
            <person name="Martin F.M."/>
        </authorList>
    </citation>
    <scope>NUCLEOTIDE SEQUENCE</scope>
    <source>
        <strain evidence="4">BPL690</strain>
    </source>
</reference>
<evidence type="ECO:0000259" key="3">
    <source>
        <dbReference type="SMART" id="SM00906"/>
    </source>
</evidence>
<dbReference type="GO" id="GO:0008270">
    <property type="term" value="F:zinc ion binding"/>
    <property type="evidence" value="ECO:0007669"/>
    <property type="project" value="InterPro"/>
</dbReference>
<comment type="caution">
    <text evidence="4">The sequence shown here is derived from an EMBL/GenBank/DDBJ whole genome shotgun (WGS) entry which is preliminary data.</text>
</comment>
<keyword evidence="5" id="KW-1185">Reference proteome</keyword>
<dbReference type="SMART" id="SM00906">
    <property type="entry name" value="Fungal_trans"/>
    <property type="match status" value="1"/>
</dbReference>
<evidence type="ECO:0000313" key="5">
    <source>
        <dbReference type="Proteomes" id="UP001203297"/>
    </source>
</evidence>
<dbReference type="EMBL" id="WTXG01000023">
    <property type="protein sequence ID" value="KAI0299381.1"/>
    <property type="molecule type" value="Genomic_DNA"/>
</dbReference>
<dbReference type="Proteomes" id="UP001203297">
    <property type="component" value="Unassembled WGS sequence"/>
</dbReference>
<dbReference type="Pfam" id="PF04082">
    <property type="entry name" value="Fungal_trans"/>
    <property type="match status" value="1"/>
</dbReference>
<gene>
    <name evidence="4" type="ORF">B0F90DRAFT_614096</name>
</gene>
<evidence type="ECO:0000313" key="4">
    <source>
        <dbReference type="EMBL" id="KAI0299381.1"/>
    </source>
</evidence>
<dbReference type="InterPro" id="IPR050613">
    <property type="entry name" value="Sec_Metabolite_Reg"/>
</dbReference>
<dbReference type="PANTHER" id="PTHR31001:SF85">
    <property type="entry name" value="ZN(II)2CYS6 TRANSCRIPTION FACTOR (EUROFUNG)"/>
    <property type="match status" value="1"/>
</dbReference>
<protein>
    <recommendedName>
        <fullName evidence="3">Xylanolytic transcriptional activator regulatory domain-containing protein</fullName>
    </recommendedName>
</protein>
<dbReference type="PANTHER" id="PTHR31001">
    <property type="entry name" value="UNCHARACTERIZED TRANSCRIPTIONAL REGULATORY PROTEIN"/>
    <property type="match status" value="1"/>
</dbReference>
<comment type="subcellular location">
    <subcellularLocation>
        <location evidence="1">Nucleus</location>
    </subcellularLocation>
</comment>
<evidence type="ECO:0000256" key="2">
    <source>
        <dbReference type="ARBA" id="ARBA00023242"/>
    </source>
</evidence>
<dbReference type="GO" id="GO:0003677">
    <property type="term" value="F:DNA binding"/>
    <property type="evidence" value="ECO:0007669"/>
    <property type="project" value="InterPro"/>
</dbReference>
<organism evidence="4 5">
    <name type="scientific">Multifurca ochricompacta</name>
    <dbReference type="NCBI Taxonomy" id="376703"/>
    <lineage>
        <taxon>Eukaryota</taxon>
        <taxon>Fungi</taxon>
        <taxon>Dikarya</taxon>
        <taxon>Basidiomycota</taxon>
        <taxon>Agaricomycotina</taxon>
        <taxon>Agaricomycetes</taxon>
        <taxon>Russulales</taxon>
        <taxon>Russulaceae</taxon>
        <taxon>Multifurca</taxon>
    </lineage>
</organism>
<accession>A0AAD4M4N0</accession>